<dbReference type="RefSeq" id="WP_047189859.1">
    <property type="nucleotide sequence ID" value="NZ_LCYG01000037.1"/>
</dbReference>
<reference evidence="2 3" key="1">
    <citation type="submission" date="2015-05" db="EMBL/GenBank/DDBJ databases">
        <title>Draft genome sequence of Microvirga vignae strain BR3299, a novel nitrogen fixing bacteria isolated from Brazil semi-aired region.</title>
        <authorList>
            <person name="Zilli J.E."/>
            <person name="Passos S.R."/>
            <person name="Leite J."/>
            <person name="Baldani J.I."/>
            <person name="Xavier G.R."/>
            <person name="Rumjaneck N.G."/>
            <person name="Simoes-Araujo J.L."/>
        </authorList>
    </citation>
    <scope>NUCLEOTIDE SEQUENCE [LARGE SCALE GENOMIC DNA]</scope>
    <source>
        <strain evidence="2 3">BR3299</strain>
    </source>
</reference>
<keyword evidence="3" id="KW-1185">Reference proteome</keyword>
<dbReference type="Proteomes" id="UP000035489">
    <property type="component" value="Unassembled WGS sequence"/>
</dbReference>
<dbReference type="InterPro" id="IPR010598">
    <property type="entry name" value="C5-epim_C"/>
</dbReference>
<dbReference type="Pfam" id="PF06662">
    <property type="entry name" value="C5-epim_C"/>
    <property type="match status" value="1"/>
</dbReference>
<dbReference type="AlphaFoldDB" id="A0A0H1RAX9"/>
<gene>
    <name evidence="2" type="ORF">AA309_15155</name>
</gene>
<name>A0A0H1RAX9_9HYPH</name>
<evidence type="ECO:0000313" key="2">
    <source>
        <dbReference type="EMBL" id="KLK92318.1"/>
    </source>
</evidence>
<organism evidence="2 3">
    <name type="scientific">Microvirga vignae</name>
    <dbReference type="NCBI Taxonomy" id="1225564"/>
    <lineage>
        <taxon>Bacteria</taxon>
        <taxon>Pseudomonadati</taxon>
        <taxon>Pseudomonadota</taxon>
        <taxon>Alphaproteobacteria</taxon>
        <taxon>Hyphomicrobiales</taxon>
        <taxon>Methylobacteriaceae</taxon>
        <taxon>Microvirga</taxon>
    </lineage>
</organism>
<comment type="caution">
    <text evidence="2">The sequence shown here is derived from an EMBL/GenBank/DDBJ whole genome shotgun (WGS) entry which is preliminary data.</text>
</comment>
<dbReference type="STRING" id="1225564.AA309_15155"/>
<dbReference type="PATRIC" id="fig|1225564.3.peg.3921"/>
<accession>A0A0H1RAX9</accession>
<dbReference type="OrthoDB" id="8118682at2"/>
<evidence type="ECO:0000313" key="3">
    <source>
        <dbReference type="Proteomes" id="UP000035489"/>
    </source>
</evidence>
<protein>
    <recommendedName>
        <fullName evidence="1">D-glucuronyl C5-epimerase C-terminal domain-containing protein</fullName>
    </recommendedName>
</protein>
<evidence type="ECO:0000259" key="1">
    <source>
        <dbReference type="Pfam" id="PF06662"/>
    </source>
</evidence>
<sequence>MSEWQTKAYAISDDYLKVFSVGEANPPKGWRPDLTQGLDAALPMPWPEEYVKRGRQPFNPWAFYRNVSALCAHWKKTNNVETRNILILLHKRLLEYSELRDGRRLLLYRFTKDYREQYRVNVPWTSAYASGAALIGLTSMYKCADMPEALVTAKEVLADLANPIDPRGNRPDLWVSFTDEAGYLWFEEKPLDQVEQPRILNGHIRALTGIYTYWVHTKDETALPLLRAGIKTVEDHAPRYRKRGGINAYDLLRPYLADYGPERTIVQQDILFKMTGDPIFAEYRNMFEADMHDEIEQIKKNTKNRQD</sequence>
<feature type="domain" description="D-glucuronyl C5-epimerase C-terminal" evidence="1">
    <location>
        <begin position="108"/>
        <end position="288"/>
    </location>
</feature>
<proteinExistence type="predicted"/>
<dbReference type="EMBL" id="LCYG01000037">
    <property type="protein sequence ID" value="KLK92318.1"/>
    <property type="molecule type" value="Genomic_DNA"/>
</dbReference>